<dbReference type="Proteomes" id="UP001465119">
    <property type="component" value="Unassembled WGS sequence"/>
</dbReference>
<comment type="caution">
    <text evidence="1">The sequence shown here is derived from an EMBL/GenBank/DDBJ whole genome shotgun (WGS) entry which is preliminary data.</text>
</comment>
<dbReference type="EMBL" id="JBBMEN010000005">
    <property type="protein sequence ID" value="MEQ2385435.1"/>
    <property type="molecule type" value="Genomic_DNA"/>
</dbReference>
<accession>A0ABV1C3I0</accession>
<sequence>MSEYIGNRIVPRHDGVWDKAKEYEPLTIVYEESTGDSYMSRKPVPAGTLLSQEEYWAMCSRFSEQMALYRQNTAEEVEQFRKDTAADVEQLRTDTASDVAALRKMTAQDVADITQKVDAANSAVAASKSEMDKTAETLKAQINANVKASTDKNANYAQELVDARVDDEGKTYPTAGDNIRAVGRVRSMQNIMKNWVIKNGYANQNGNLVASESWRVAHMVPVSGDAILVDGQFGYMSGRDDYNNVVCYDMDRKFLGGCFRAESGKVYDNYVITLLPNTRFISVTTNEKLFSKLSVYLYDNMLPMRLLSNYATGWQWMNGSVDIRFTGSKVTVTFPEGKSVYVCRRTNGIQYEQTKLVAENSTSFDFAVVGKWWAIYYDGAEASANETGEKTEVPVIKVENTSGDSWGDLFTKGRFVFAVFFDWNVVYAAPSSSGTVINGIDYGNPAKIANTAIPGTSTVQQRCSSLQASLRSIRSTAPFRSRNVSWRLSITVLTTGSVLVRSRYRCWIVRKQKSITC</sequence>
<protein>
    <recommendedName>
        <fullName evidence="3">Tail fiber protein</fullName>
    </recommendedName>
</protein>
<proteinExistence type="predicted"/>
<keyword evidence="2" id="KW-1185">Reference proteome</keyword>
<evidence type="ECO:0000313" key="2">
    <source>
        <dbReference type="Proteomes" id="UP001465119"/>
    </source>
</evidence>
<dbReference type="RefSeq" id="WP_349186097.1">
    <property type="nucleotide sequence ID" value="NZ_JBBMEN010000005.1"/>
</dbReference>
<evidence type="ECO:0008006" key="3">
    <source>
        <dbReference type="Google" id="ProtNLM"/>
    </source>
</evidence>
<name>A0ABV1C3I0_9FIRM</name>
<gene>
    <name evidence="1" type="ORF">WMO20_05730</name>
</gene>
<organism evidence="1 2">
    <name type="scientific">Faecalibacterium intestinale</name>
    <dbReference type="NCBI Taxonomy" id="3133155"/>
    <lineage>
        <taxon>Bacteria</taxon>
        <taxon>Bacillati</taxon>
        <taxon>Bacillota</taxon>
        <taxon>Clostridia</taxon>
        <taxon>Eubacteriales</taxon>
        <taxon>Oscillospiraceae</taxon>
        <taxon>Faecalibacterium</taxon>
    </lineage>
</organism>
<reference evidence="1 2" key="1">
    <citation type="submission" date="2024-03" db="EMBL/GenBank/DDBJ databases">
        <title>Human intestinal bacterial collection.</title>
        <authorList>
            <person name="Pauvert C."/>
            <person name="Hitch T.C.A."/>
            <person name="Clavel T."/>
        </authorList>
    </citation>
    <scope>NUCLEOTIDE SEQUENCE [LARGE SCALE GENOMIC DNA]</scope>
    <source>
        <strain evidence="1 2">CLA-AA-H281</strain>
    </source>
</reference>
<evidence type="ECO:0000313" key="1">
    <source>
        <dbReference type="EMBL" id="MEQ2385435.1"/>
    </source>
</evidence>